<organism evidence="2 3">
    <name type="scientific">Stylosanthes scabra</name>
    <dbReference type="NCBI Taxonomy" id="79078"/>
    <lineage>
        <taxon>Eukaryota</taxon>
        <taxon>Viridiplantae</taxon>
        <taxon>Streptophyta</taxon>
        <taxon>Embryophyta</taxon>
        <taxon>Tracheophyta</taxon>
        <taxon>Spermatophyta</taxon>
        <taxon>Magnoliopsida</taxon>
        <taxon>eudicotyledons</taxon>
        <taxon>Gunneridae</taxon>
        <taxon>Pentapetalae</taxon>
        <taxon>rosids</taxon>
        <taxon>fabids</taxon>
        <taxon>Fabales</taxon>
        <taxon>Fabaceae</taxon>
        <taxon>Papilionoideae</taxon>
        <taxon>50 kb inversion clade</taxon>
        <taxon>dalbergioids sensu lato</taxon>
        <taxon>Dalbergieae</taxon>
        <taxon>Pterocarpus clade</taxon>
        <taxon>Stylosanthes</taxon>
    </lineage>
</organism>
<dbReference type="Proteomes" id="UP001341840">
    <property type="component" value="Unassembled WGS sequence"/>
</dbReference>
<proteinExistence type="predicted"/>
<reference evidence="2 3" key="1">
    <citation type="journal article" date="2023" name="Plants (Basel)">
        <title>Bridging the Gap: Combining Genomics and Transcriptomics Approaches to Understand Stylosanthes scabra, an Orphan Legume from the Brazilian Caatinga.</title>
        <authorList>
            <person name="Ferreira-Neto J.R.C."/>
            <person name="da Silva M.D."/>
            <person name="Binneck E."/>
            <person name="de Melo N.F."/>
            <person name="da Silva R.H."/>
            <person name="de Melo A.L.T.M."/>
            <person name="Pandolfi V."/>
            <person name="Bustamante F.O."/>
            <person name="Brasileiro-Vidal A.C."/>
            <person name="Benko-Iseppon A.M."/>
        </authorList>
    </citation>
    <scope>NUCLEOTIDE SEQUENCE [LARGE SCALE GENOMIC DNA]</scope>
    <source>
        <tissue evidence="2">Leaves</tissue>
    </source>
</reference>
<feature type="compositionally biased region" description="Low complexity" evidence="1">
    <location>
        <begin position="135"/>
        <end position="145"/>
    </location>
</feature>
<gene>
    <name evidence="2" type="ORF">PIB30_078502</name>
</gene>
<accession>A0ABU6VST8</accession>
<evidence type="ECO:0000313" key="2">
    <source>
        <dbReference type="EMBL" id="MED6175451.1"/>
    </source>
</evidence>
<evidence type="ECO:0000313" key="3">
    <source>
        <dbReference type="Proteomes" id="UP001341840"/>
    </source>
</evidence>
<evidence type="ECO:0000256" key="1">
    <source>
        <dbReference type="SAM" id="MobiDB-lite"/>
    </source>
</evidence>
<feature type="compositionally biased region" description="Polar residues" evidence="1">
    <location>
        <begin position="92"/>
        <end position="101"/>
    </location>
</feature>
<dbReference type="EMBL" id="JASCZI010152121">
    <property type="protein sequence ID" value="MED6175451.1"/>
    <property type="molecule type" value="Genomic_DNA"/>
</dbReference>
<keyword evidence="3" id="KW-1185">Reference proteome</keyword>
<protein>
    <recommendedName>
        <fullName evidence="4">Serine/threonine-protein phosphatase 7 long form-like</fullName>
    </recommendedName>
</protein>
<sequence>MRQFGLDQPIPGRSHQPDHLHSVTLSGRTEDIWLVIHADYIHRWDTCRDRIQQGPPLVAQLTSTSEYMKWYRCITRRWIGRSSATLGRVISQSTPPSQTLVQPPGDEVEQGGSRARRRRTSLAATRTRLRDDEPSSSSSHGTQSSTLAPTVPPLHPPQQHFAQHPYQYLGYIVYPIPPHHTRAVGSSASSTAVPPFPLNFPYPYPISVSTTTTTTILMLIF</sequence>
<comment type="caution">
    <text evidence="2">The sequence shown here is derived from an EMBL/GenBank/DDBJ whole genome shotgun (WGS) entry which is preliminary data.</text>
</comment>
<name>A0ABU6VST8_9FABA</name>
<feature type="region of interest" description="Disordered" evidence="1">
    <location>
        <begin position="92"/>
        <end position="159"/>
    </location>
</feature>
<evidence type="ECO:0008006" key="4">
    <source>
        <dbReference type="Google" id="ProtNLM"/>
    </source>
</evidence>
<feature type="region of interest" description="Disordered" evidence="1">
    <location>
        <begin position="1"/>
        <end position="21"/>
    </location>
</feature>